<gene>
    <name evidence="2" type="ORF">BC343_20920</name>
</gene>
<evidence type="ECO:0000313" key="3">
    <source>
        <dbReference type="Proteomes" id="UP000189739"/>
    </source>
</evidence>
<dbReference type="Proteomes" id="UP000189739">
    <property type="component" value="Unassembled WGS sequence"/>
</dbReference>
<name>A0A1S9PKF1_9SPHI</name>
<protein>
    <submittedName>
        <fullName evidence="2">Uncharacterized protein</fullName>
    </submittedName>
</protein>
<organism evidence="2 3">
    <name type="scientific">Mucilaginibacter pedocola</name>
    <dbReference type="NCBI Taxonomy" id="1792845"/>
    <lineage>
        <taxon>Bacteria</taxon>
        <taxon>Pseudomonadati</taxon>
        <taxon>Bacteroidota</taxon>
        <taxon>Sphingobacteriia</taxon>
        <taxon>Sphingobacteriales</taxon>
        <taxon>Sphingobacteriaceae</taxon>
        <taxon>Mucilaginibacter</taxon>
    </lineage>
</organism>
<accession>A0A1S9PKF1</accession>
<keyword evidence="3" id="KW-1185">Reference proteome</keyword>
<sequence length="213" mass="23288">MAACIKENGPKNETGGPDPIPPKILSRDTLTTGGLWGINIGQNSADIYTNLQAMRVDRSLGGMGIVNNVYSSLEGLENTLPLYTSVFLDEAKGTSTGVQIGFADDKVKTIFNNNGVQFSQWPQGNSADARVTVGDPVTAVYQKLVKIKAQGTYANKFERISIFFKDMAKAYDPQMSASPQWYFVSAISEKRHQQLTLNFTAGKLVSIYSVVYE</sequence>
<comment type="caution">
    <text evidence="2">The sequence shown here is derived from an EMBL/GenBank/DDBJ whole genome shotgun (WGS) entry which is preliminary data.</text>
</comment>
<dbReference type="AlphaFoldDB" id="A0A1S9PKF1"/>
<reference evidence="2 3" key="1">
    <citation type="submission" date="2016-07" db="EMBL/GenBank/DDBJ databases">
        <title>Genomic analysis of zinc-resistant bacterium Mucilaginibacter pedocola TBZ30.</title>
        <authorList>
            <person name="Huang J."/>
            <person name="Tang J."/>
        </authorList>
    </citation>
    <scope>NUCLEOTIDE SEQUENCE [LARGE SCALE GENOMIC DNA]</scope>
    <source>
        <strain evidence="2 3">TBZ30</strain>
    </source>
</reference>
<feature type="region of interest" description="Disordered" evidence="1">
    <location>
        <begin position="1"/>
        <end position="23"/>
    </location>
</feature>
<dbReference type="EMBL" id="MBTF01000002">
    <property type="protein sequence ID" value="OOQ61431.1"/>
    <property type="molecule type" value="Genomic_DNA"/>
</dbReference>
<proteinExistence type="predicted"/>
<evidence type="ECO:0000256" key="1">
    <source>
        <dbReference type="SAM" id="MobiDB-lite"/>
    </source>
</evidence>
<evidence type="ECO:0000313" key="2">
    <source>
        <dbReference type="EMBL" id="OOQ61431.1"/>
    </source>
</evidence>